<sequence length="299" mass="31843">MMVRNLCLIGAPSSAGAYAPGQEKAPATFRRHGLVPALTRSGRRVDDRGDIPGFRWRLDPHRPKAMNVDAVRGVAAAVADVVEEALAGGDASLVLGGDCTVELGTVAGALRDERSVGLIYIDHDVDLNTPETSDGALDWTGVAHLLDLPGTEAELSGLGPRRPMLAPADILYFAADNITAAEAETMRSLDLERISLAKVKEDPIGAARDAVAWGARYDRLLIHLDVDVLSFTDLPIAENVRRCDGLSFDALSTALAPLVAAPNWRALTVTEVNPDHAPDERETFGLLIAMLSKALSART</sequence>
<dbReference type="InterPro" id="IPR023696">
    <property type="entry name" value="Ureohydrolase_dom_sf"/>
</dbReference>
<keyword evidence="1" id="KW-0479">Metal-binding</keyword>
<dbReference type="EMBL" id="JAMYQB010000027">
    <property type="protein sequence ID" value="MER9407627.1"/>
    <property type="molecule type" value="Genomic_DNA"/>
</dbReference>
<gene>
    <name evidence="5" type="ORF">NKI36_26705</name>
</gene>
<name>A0ABV1Z6B0_9HYPH</name>
<evidence type="ECO:0000256" key="4">
    <source>
        <dbReference type="PROSITE-ProRule" id="PRU00742"/>
    </source>
</evidence>
<accession>A0ABV1Z6B0</accession>
<dbReference type="SUPFAM" id="SSF52768">
    <property type="entry name" value="Arginase/deacetylase"/>
    <property type="match status" value="1"/>
</dbReference>
<dbReference type="RefSeq" id="WP_352561614.1">
    <property type="nucleotide sequence ID" value="NZ_JAMYQB010000027.1"/>
</dbReference>
<dbReference type="Pfam" id="PF00491">
    <property type="entry name" value="Arginase"/>
    <property type="match status" value="1"/>
</dbReference>
<dbReference type="PANTHER" id="PTHR43782">
    <property type="entry name" value="ARGINASE"/>
    <property type="match status" value="1"/>
</dbReference>
<dbReference type="Gene3D" id="3.40.800.10">
    <property type="entry name" value="Ureohydrolase domain"/>
    <property type="match status" value="1"/>
</dbReference>
<dbReference type="InterPro" id="IPR006035">
    <property type="entry name" value="Ureohydrolase"/>
</dbReference>
<comment type="similarity">
    <text evidence="4">Belongs to the arginase family.</text>
</comment>
<evidence type="ECO:0000256" key="2">
    <source>
        <dbReference type="ARBA" id="ARBA00022801"/>
    </source>
</evidence>
<keyword evidence="3" id="KW-0464">Manganese</keyword>
<evidence type="ECO:0000313" key="5">
    <source>
        <dbReference type="EMBL" id="MER9407627.1"/>
    </source>
</evidence>
<reference evidence="5 6" key="1">
    <citation type="journal article" date="2024" name="Proc. Natl. Acad. Sci. U.S.A.">
        <title>The evolutionary genomics of adaptation to stress in wild rhizobium bacteria.</title>
        <authorList>
            <person name="Kehlet-Delgado H."/>
            <person name="Montoya A.P."/>
            <person name="Jensen K.T."/>
            <person name="Wendlandt C.E."/>
            <person name="Dexheimer C."/>
            <person name="Roberts M."/>
            <person name="Torres Martinez L."/>
            <person name="Friesen M.L."/>
            <person name="Griffitts J.S."/>
            <person name="Porter S.S."/>
        </authorList>
    </citation>
    <scope>NUCLEOTIDE SEQUENCE [LARGE SCALE GENOMIC DNA]</scope>
    <source>
        <strain evidence="5 6">M0641</strain>
    </source>
</reference>
<comment type="caution">
    <text evidence="5">The sequence shown here is derived from an EMBL/GenBank/DDBJ whole genome shotgun (WGS) entry which is preliminary data.</text>
</comment>
<keyword evidence="6" id="KW-1185">Reference proteome</keyword>
<evidence type="ECO:0000313" key="6">
    <source>
        <dbReference type="Proteomes" id="UP001433071"/>
    </source>
</evidence>
<evidence type="ECO:0000256" key="1">
    <source>
        <dbReference type="ARBA" id="ARBA00022723"/>
    </source>
</evidence>
<evidence type="ECO:0000256" key="3">
    <source>
        <dbReference type="ARBA" id="ARBA00023211"/>
    </source>
</evidence>
<proteinExistence type="inferred from homology"/>
<dbReference type="PANTHER" id="PTHR43782:SF3">
    <property type="entry name" value="ARGINASE"/>
    <property type="match status" value="1"/>
</dbReference>
<keyword evidence="2" id="KW-0378">Hydrolase</keyword>
<protein>
    <submittedName>
        <fullName evidence="5">Arginase family protein</fullName>
    </submittedName>
</protein>
<dbReference type="Proteomes" id="UP001433071">
    <property type="component" value="Unassembled WGS sequence"/>
</dbReference>
<dbReference type="PROSITE" id="PS51409">
    <property type="entry name" value="ARGINASE_2"/>
    <property type="match status" value="1"/>
</dbReference>
<organism evidence="5 6">
    <name type="scientific">Mesorhizobium caraganae</name>
    <dbReference type="NCBI Taxonomy" id="483206"/>
    <lineage>
        <taxon>Bacteria</taxon>
        <taxon>Pseudomonadati</taxon>
        <taxon>Pseudomonadota</taxon>
        <taxon>Alphaproteobacteria</taxon>
        <taxon>Hyphomicrobiales</taxon>
        <taxon>Phyllobacteriaceae</taxon>
        <taxon>Mesorhizobium</taxon>
    </lineage>
</organism>